<dbReference type="EMBL" id="QPKB01000004">
    <property type="protein sequence ID" value="RWR83177.1"/>
    <property type="molecule type" value="Genomic_DNA"/>
</dbReference>
<comment type="caution">
    <text evidence="2">The sequence shown here is derived from an EMBL/GenBank/DDBJ whole genome shotgun (WGS) entry which is preliminary data.</text>
</comment>
<dbReference type="STRING" id="337451.A0A443NXC5"/>
<keyword evidence="3" id="KW-1185">Reference proteome</keyword>
<protein>
    <submittedName>
        <fullName evidence="2">Putative molybdopterin cofactor sulfurase</fullName>
    </submittedName>
</protein>
<dbReference type="Gene3D" id="3.40.640.10">
    <property type="entry name" value="Type I PLP-dependent aspartate aminotransferase-like (Major domain)"/>
    <property type="match status" value="1"/>
</dbReference>
<dbReference type="InterPro" id="IPR015422">
    <property type="entry name" value="PyrdxlP-dep_Trfase_small"/>
</dbReference>
<feature type="compositionally biased region" description="Polar residues" evidence="1">
    <location>
        <begin position="515"/>
        <end position="526"/>
    </location>
</feature>
<evidence type="ECO:0000313" key="3">
    <source>
        <dbReference type="Proteomes" id="UP000283530"/>
    </source>
</evidence>
<gene>
    <name evidence="2" type="ORF">CKAN_01192400</name>
</gene>
<dbReference type="Proteomes" id="UP000283530">
    <property type="component" value="Unassembled WGS sequence"/>
</dbReference>
<dbReference type="OrthoDB" id="10264306at2759"/>
<dbReference type="AlphaFoldDB" id="A0A443NXC5"/>
<dbReference type="InterPro" id="IPR015424">
    <property type="entry name" value="PyrdxlP-dep_Trfase"/>
</dbReference>
<reference evidence="2 3" key="1">
    <citation type="journal article" date="2019" name="Nat. Plants">
        <title>Stout camphor tree genome fills gaps in understanding of flowering plant genome evolution.</title>
        <authorList>
            <person name="Chaw S.M."/>
            <person name="Liu Y.C."/>
            <person name="Wu Y.W."/>
            <person name="Wang H.Y."/>
            <person name="Lin C.I."/>
            <person name="Wu C.S."/>
            <person name="Ke H.M."/>
            <person name="Chang L.Y."/>
            <person name="Hsu C.Y."/>
            <person name="Yang H.T."/>
            <person name="Sudianto E."/>
            <person name="Hsu M.H."/>
            <person name="Wu K.P."/>
            <person name="Wang L.N."/>
            <person name="Leebens-Mack J.H."/>
            <person name="Tsai I.J."/>
        </authorList>
    </citation>
    <scope>NUCLEOTIDE SEQUENCE [LARGE SCALE GENOMIC DNA]</scope>
    <source>
        <strain evidence="3">cv. Chaw 1501</strain>
        <tissue evidence="2">Young leaves</tissue>
    </source>
</reference>
<accession>A0A443NXC5</accession>
<feature type="region of interest" description="Disordered" evidence="1">
    <location>
        <begin position="513"/>
        <end position="542"/>
    </location>
</feature>
<organism evidence="2 3">
    <name type="scientific">Cinnamomum micranthum f. kanehirae</name>
    <dbReference type="NCBI Taxonomy" id="337451"/>
    <lineage>
        <taxon>Eukaryota</taxon>
        <taxon>Viridiplantae</taxon>
        <taxon>Streptophyta</taxon>
        <taxon>Embryophyta</taxon>
        <taxon>Tracheophyta</taxon>
        <taxon>Spermatophyta</taxon>
        <taxon>Magnoliopsida</taxon>
        <taxon>Magnoliidae</taxon>
        <taxon>Laurales</taxon>
        <taxon>Lauraceae</taxon>
        <taxon>Cinnamomum</taxon>
    </lineage>
</organism>
<evidence type="ECO:0000256" key="1">
    <source>
        <dbReference type="SAM" id="MobiDB-lite"/>
    </source>
</evidence>
<dbReference type="InterPro" id="IPR015421">
    <property type="entry name" value="PyrdxlP-dep_Trfase_major"/>
</dbReference>
<dbReference type="SUPFAM" id="SSF53383">
    <property type="entry name" value="PLP-dependent transferases"/>
    <property type="match status" value="1"/>
</dbReference>
<sequence length="956" mass="106930">MHLSLWKPISHCASLLLDKKSKRRDDSGLSEQEKKRATILKKLQESKLREALDEASEDGSLAKSQDIDSEAFSNPDGVFGRSRSLARLYAQREFLCATSLAAERTFYPEDSIPSLEESYDKFITMYPDYQSSELIDRLRSDEYEHLSDAGAKVCLDYCGFGLFSYFQSIEMWQSSAFSLSEITGNLSNHALFCGTEKGTIENDIKTRIMDYLNIPQSEYGFVFTVSRGSAFRLLAEFYPFQTNKKLLTMFDYESQSVNWMAQTAKQKGAKIYSASFKWPTLRLCSSELKKRITNKKRWKKDSGGGLFVFPVQSRVTGSKYSYQWMALAQQNNWHVLLDAGSLGPKDMDSLGLSLFRPDFIVTSFYRVFGYDPTGFGCLLIKKSVMASLPGSNGSAVSGMVRMVPVFPQYLSDNVDDLDFLEGTKNEEIDAEEELIPETGEESQKPAFSGTFTSDQVRDVFDREMDLDNGSDRDAVANSFEEVESICASEAMKSPVFSEDESWDNSFRIDLGRSPFGSNTGQLNKPKSGSPLPPSWFTGRKSQKCISPKPAFKVSRSPIYDDGQANLKFSKNQVLSFDAAVLSVSQDLEHVREVLEEEKHMETDSTPANDKNALDFGHVTEIQEEPEIQEEVNLNGAAKLSSTVNGTELNKPISCPQHGFPVKCLSPGICQGVEYAKGSAIRRETEGEFRLLGQREGSRLARGRFFSVEESELVVSMDRRISYSKEGHHEEPPGHNLEAAEVSGTTIDSDDAVGDGDDGDTEEWNRREPEIVCRHLDHVEMMSLNKTSSRLRYLINWLVTSLLQLRLPSSSDGGQGGPLVHIYGPKIKYERGAAVAFNVKNGSGVLINPEIVQKLAEMNGIFLGIGFLSHIRFMENQKLFRRALDSDETALCIPVTNGNNERKNATVGVKVVTASLSFLTNFEDVHRVWAFVAKFLNPSFVEEDRLSTIPEDSEMSE</sequence>
<evidence type="ECO:0000313" key="2">
    <source>
        <dbReference type="EMBL" id="RWR83177.1"/>
    </source>
</evidence>
<name>A0A443NXC5_9MAGN</name>
<proteinExistence type="predicted"/>
<dbReference type="Gene3D" id="3.90.1150.10">
    <property type="entry name" value="Aspartate Aminotransferase, domain 1"/>
    <property type="match status" value="1"/>
</dbReference>
<dbReference type="PANTHER" id="PTHR14237">
    <property type="entry name" value="MOLYBDOPTERIN COFACTOR SULFURASE MOSC"/>
    <property type="match status" value="1"/>
</dbReference>
<dbReference type="PANTHER" id="PTHR14237:SF76">
    <property type="entry name" value="OS03G0765800 PROTEIN"/>
    <property type="match status" value="1"/>
</dbReference>